<accession>A0A6N7VZA1</accession>
<dbReference type="RefSeq" id="WP_326831125.1">
    <property type="nucleotide sequence ID" value="NZ_VULN01000010.1"/>
</dbReference>
<gene>
    <name evidence="1" type="ORF">FX155_07680</name>
</gene>
<protein>
    <submittedName>
        <fullName evidence="1">Uncharacterized protein</fullName>
    </submittedName>
</protein>
<evidence type="ECO:0000313" key="1">
    <source>
        <dbReference type="EMBL" id="MSS82471.1"/>
    </source>
</evidence>
<dbReference type="Proteomes" id="UP000441455">
    <property type="component" value="Unassembled WGS sequence"/>
</dbReference>
<proteinExistence type="predicted"/>
<comment type="caution">
    <text evidence="1">The sequence shown here is derived from an EMBL/GenBank/DDBJ whole genome shotgun (WGS) entry which is preliminary data.</text>
</comment>
<organism evidence="1 2">
    <name type="scientific">Acidaminococcus fermentans</name>
    <dbReference type="NCBI Taxonomy" id="905"/>
    <lineage>
        <taxon>Bacteria</taxon>
        <taxon>Bacillati</taxon>
        <taxon>Bacillota</taxon>
        <taxon>Negativicutes</taxon>
        <taxon>Acidaminococcales</taxon>
        <taxon>Acidaminococcaceae</taxon>
        <taxon>Acidaminococcus</taxon>
    </lineage>
</organism>
<reference evidence="1 2" key="1">
    <citation type="submission" date="2019-08" db="EMBL/GenBank/DDBJ databases">
        <title>In-depth cultivation of the pig gut microbiome towards novel bacterial diversity and tailored functional studies.</title>
        <authorList>
            <person name="Wylensek D."/>
            <person name="Hitch T.C.A."/>
            <person name="Clavel T."/>
        </authorList>
    </citation>
    <scope>NUCLEOTIDE SEQUENCE [LARGE SCALE GENOMIC DNA]</scope>
    <source>
        <strain evidence="1 2">WCA-389-WT-5B</strain>
    </source>
</reference>
<sequence>MLSVLYNSDSVATRDDGAVKITIKGMYLKTEVIDKNGTVEGFDVIKALRSYSSYTLVHRSGFVKVFRKISQSDYKFLDLNRLGVSIRMDFQNICQLYGDYDVLQVDTGLITPTSRDIIIRVFEIHKDNILVDADSEYTFSDFSTAALEFGDHPRFNLWDSYALVVNGRELKANRKGTVYDGDFATPIVCPEGQDYMELEIRKYKGNFDTTAGPLTRAEDCEGVMIHASAGLLNATRVRLDHGVARVRFYPLGYTGEIKIKLGRKWYEVWNEYNLIVGETK</sequence>
<name>A0A6N7VZA1_ACIFE</name>
<dbReference type="AlphaFoldDB" id="A0A6N7VZA1"/>
<evidence type="ECO:0000313" key="2">
    <source>
        <dbReference type="Proteomes" id="UP000441455"/>
    </source>
</evidence>
<dbReference type="EMBL" id="VULN01000010">
    <property type="protein sequence ID" value="MSS82471.1"/>
    <property type="molecule type" value="Genomic_DNA"/>
</dbReference>